<sequence length="404" mass="43134">MTQDSRLKTKKEEVVIVAAKRTACGKANKGSLRFKRPDSLMGEIIKDLMNTVSGVQPEMIDDVIVGCAFPEGSQGMNVARQSVFLGGLPDSVPGMTVNRFCSSGLQTIAMAAERIMAGGAEIMIAGGVESMSQVPMGGISFQPNPELTKERPEVYINMGLTAENVADKYDVSREDQDEFALQSHQKCIKAWEEGYFDEQITPVEVLHKYVTSGGDVEEESFRFKQDEGPRKDTSLEALGGLKPAFKTGGSVTAGNSSQMNDAASGVLVMSRKKADELGLKPLARYRGFAVAGVAPEIMGIGPVEAIPKVLKQTGLSLDDIDLIELNEAFAAQSLAVIRQAGLDADRVNINGGAIAMGHPLGCTGAKLTTQILHDLHRLDKQYGMVTMCIGGGMGAAGVFERISE</sequence>
<dbReference type="NCBIfam" id="TIGR01930">
    <property type="entry name" value="AcCoA-C-Actrans"/>
    <property type="match status" value="1"/>
</dbReference>
<evidence type="ECO:0000313" key="10">
    <source>
        <dbReference type="EMBL" id="PWN06609.1"/>
    </source>
</evidence>
<dbReference type="GO" id="GO:0006635">
    <property type="term" value="P:fatty acid beta-oxidation"/>
    <property type="evidence" value="ECO:0007669"/>
    <property type="project" value="TreeGrafter"/>
</dbReference>
<dbReference type="CDD" id="cd00751">
    <property type="entry name" value="thiolase"/>
    <property type="match status" value="1"/>
</dbReference>
<organism evidence="10 11">
    <name type="scientific">Rhodohalobacter mucosus</name>
    <dbReference type="NCBI Taxonomy" id="2079485"/>
    <lineage>
        <taxon>Bacteria</taxon>
        <taxon>Pseudomonadati</taxon>
        <taxon>Balneolota</taxon>
        <taxon>Balneolia</taxon>
        <taxon>Balneolales</taxon>
        <taxon>Balneolaceae</taxon>
        <taxon>Rhodohalobacter</taxon>
    </lineage>
</organism>
<dbReference type="PIRSF" id="PIRSF000429">
    <property type="entry name" value="Ac-CoA_Ac_transf"/>
    <property type="match status" value="1"/>
</dbReference>
<dbReference type="InterPro" id="IPR020613">
    <property type="entry name" value="Thiolase_CS"/>
</dbReference>
<evidence type="ECO:0000256" key="4">
    <source>
        <dbReference type="ARBA" id="ARBA00023315"/>
    </source>
</evidence>
<dbReference type="Gene3D" id="3.40.47.10">
    <property type="match status" value="1"/>
</dbReference>
<dbReference type="AlphaFoldDB" id="A0A316TTG6"/>
<dbReference type="Pfam" id="PF02803">
    <property type="entry name" value="Thiolase_C"/>
    <property type="match status" value="1"/>
</dbReference>
<dbReference type="PANTHER" id="PTHR43853:SF21">
    <property type="entry name" value="STEROID 3-KETOACYL-COA THIOLASE"/>
    <property type="match status" value="1"/>
</dbReference>
<evidence type="ECO:0000259" key="8">
    <source>
        <dbReference type="Pfam" id="PF00108"/>
    </source>
</evidence>
<evidence type="ECO:0000256" key="1">
    <source>
        <dbReference type="ARBA" id="ARBA00005189"/>
    </source>
</evidence>
<evidence type="ECO:0000256" key="6">
    <source>
        <dbReference type="PIRSR" id="PIRSR000429-1"/>
    </source>
</evidence>
<dbReference type="SUPFAM" id="SSF53901">
    <property type="entry name" value="Thiolase-like"/>
    <property type="match status" value="2"/>
</dbReference>
<feature type="active site" description="Acyl-thioester intermediate" evidence="6">
    <location>
        <position position="101"/>
    </location>
</feature>
<feature type="domain" description="Thiolase C-terminal" evidence="9">
    <location>
        <begin position="279"/>
        <end position="401"/>
    </location>
</feature>
<protein>
    <recommendedName>
        <fullName evidence="5">acetyl-CoA C-acyltransferase</fullName>
        <ecNumber evidence="5">2.3.1.16</ecNumber>
    </recommendedName>
</protein>
<dbReference type="InterPro" id="IPR020610">
    <property type="entry name" value="Thiolase_AS"/>
</dbReference>
<gene>
    <name evidence="10" type="ORF">DDZ15_08825</name>
</gene>
<dbReference type="Pfam" id="PF00108">
    <property type="entry name" value="Thiolase_N"/>
    <property type="match status" value="1"/>
</dbReference>
<dbReference type="PROSITE" id="PS00099">
    <property type="entry name" value="THIOLASE_3"/>
    <property type="match status" value="1"/>
</dbReference>
<dbReference type="RefSeq" id="WP_109646724.1">
    <property type="nucleotide sequence ID" value="NZ_QGGB01000006.1"/>
</dbReference>
<evidence type="ECO:0000259" key="9">
    <source>
        <dbReference type="Pfam" id="PF02803"/>
    </source>
</evidence>
<dbReference type="InterPro" id="IPR016039">
    <property type="entry name" value="Thiolase-like"/>
</dbReference>
<feature type="active site" description="Proton acceptor" evidence="6">
    <location>
        <position position="388"/>
    </location>
</feature>
<comment type="pathway">
    <text evidence="1">Lipid metabolism.</text>
</comment>
<dbReference type="Proteomes" id="UP000245533">
    <property type="component" value="Unassembled WGS sequence"/>
</dbReference>
<dbReference type="InterPro" id="IPR050215">
    <property type="entry name" value="Thiolase-like_sf_Thiolase"/>
</dbReference>
<accession>A0A316TTG6</accession>
<dbReference type="OrthoDB" id="9764892at2"/>
<dbReference type="GO" id="GO:0003988">
    <property type="term" value="F:acetyl-CoA C-acyltransferase activity"/>
    <property type="evidence" value="ECO:0007669"/>
    <property type="project" value="UniProtKB-EC"/>
</dbReference>
<dbReference type="InterPro" id="IPR002155">
    <property type="entry name" value="Thiolase"/>
</dbReference>
<evidence type="ECO:0000256" key="5">
    <source>
        <dbReference type="ARBA" id="ARBA00024073"/>
    </source>
</evidence>
<dbReference type="EC" id="2.3.1.16" evidence="5"/>
<feature type="domain" description="Thiolase N-terminal" evidence="8">
    <location>
        <begin position="14"/>
        <end position="271"/>
    </location>
</feature>
<dbReference type="InterPro" id="IPR020616">
    <property type="entry name" value="Thiolase_N"/>
</dbReference>
<evidence type="ECO:0000256" key="3">
    <source>
        <dbReference type="ARBA" id="ARBA00022679"/>
    </source>
</evidence>
<reference evidence="10 11" key="1">
    <citation type="submission" date="2018-05" db="EMBL/GenBank/DDBJ databases">
        <title>Rhodohalobacter halophilus gen. nov., sp. nov., a moderately halophilic member of the family Balneolaceae.</title>
        <authorList>
            <person name="Liu Z.-W."/>
        </authorList>
    </citation>
    <scope>NUCLEOTIDE SEQUENCE [LARGE SCALE GENOMIC DNA]</scope>
    <source>
        <strain evidence="10 11">8A47</strain>
    </source>
</reference>
<dbReference type="EMBL" id="QGGB01000006">
    <property type="protein sequence ID" value="PWN06609.1"/>
    <property type="molecule type" value="Genomic_DNA"/>
</dbReference>
<comment type="caution">
    <text evidence="10">The sequence shown here is derived from an EMBL/GenBank/DDBJ whole genome shotgun (WGS) entry which is preliminary data.</text>
</comment>
<dbReference type="GO" id="GO:0010124">
    <property type="term" value="P:phenylacetate catabolic process"/>
    <property type="evidence" value="ECO:0007669"/>
    <property type="project" value="TreeGrafter"/>
</dbReference>
<evidence type="ECO:0000256" key="7">
    <source>
        <dbReference type="RuleBase" id="RU003557"/>
    </source>
</evidence>
<keyword evidence="4 7" id="KW-0012">Acyltransferase</keyword>
<dbReference type="PROSITE" id="PS00098">
    <property type="entry name" value="THIOLASE_1"/>
    <property type="match status" value="1"/>
</dbReference>
<name>A0A316TTG6_9BACT</name>
<evidence type="ECO:0000256" key="2">
    <source>
        <dbReference type="ARBA" id="ARBA00010982"/>
    </source>
</evidence>
<dbReference type="InterPro" id="IPR020615">
    <property type="entry name" value="Thiolase_acyl_enz_int_AS"/>
</dbReference>
<keyword evidence="11" id="KW-1185">Reference proteome</keyword>
<evidence type="ECO:0000313" key="11">
    <source>
        <dbReference type="Proteomes" id="UP000245533"/>
    </source>
</evidence>
<dbReference type="PANTHER" id="PTHR43853">
    <property type="entry name" value="3-KETOACYL-COA THIOLASE, PEROXISOMAL"/>
    <property type="match status" value="1"/>
</dbReference>
<dbReference type="PROSITE" id="PS00737">
    <property type="entry name" value="THIOLASE_2"/>
    <property type="match status" value="1"/>
</dbReference>
<comment type="similarity">
    <text evidence="2 7">Belongs to the thiolase-like superfamily. Thiolase family.</text>
</comment>
<feature type="active site" description="Proton acceptor" evidence="6">
    <location>
        <position position="358"/>
    </location>
</feature>
<proteinExistence type="inferred from homology"/>
<dbReference type="FunFam" id="3.40.47.10:FF:000010">
    <property type="entry name" value="Acetyl-CoA acetyltransferase (Thiolase)"/>
    <property type="match status" value="1"/>
</dbReference>
<dbReference type="InterPro" id="IPR020617">
    <property type="entry name" value="Thiolase_C"/>
</dbReference>
<keyword evidence="3 7" id="KW-0808">Transferase</keyword>
<dbReference type="GO" id="GO:0005737">
    <property type="term" value="C:cytoplasm"/>
    <property type="evidence" value="ECO:0007669"/>
    <property type="project" value="UniProtKB-ARBA"/>
</dbReference>